<feature type="coiled-coil region" evidence="1">
    <location>
        <begin position="256"/>
        <end position="283"/>
    </location>
</feature>
<evidence type="ECO:0000313" key="4">
    <source>
        <dbReference type="Proteomes" id="UP000033647"/>
    </source>
</evidence>
<name>A0A0F4GH91_9PEZI</name>
<dbReference type="OrthoDB" id="10576612at2759"/>
<reference evidence="3 4" key="1">
    <citation type="submission" date="2015-03" db="EMBL/GenBank/DDBJ databases">
        <title>RNA-seq based gene annotation and comparative genomics of four Zymoseptoria species reveal species-specific pathogenicity related genes and transposable element activity.</title>
        <authorList>
            <person name="Grandaubert J."/>
            <person name="Bhattacharyya A."/>
            <person name="Stukenbrock E.H."/>
        </authorList>
    </citation>
    <scope>NUCLEOTIDE SEQUENCE [LARGE SCALE GENOMIC DNA]</scope>
    <source>
        <strain evidence="3 4">Zb18110</strain>
    </source>
</reference>
<organism evidence="3 4">
    <name type="scientific">Zymoseptoria brevis</name>
    <dbReference type="NCBI Taxonomy" id="1047168"/>
    <lineage>
        <taxon>Eukaryota</taxon>
        <taxon>Fungi</taxon>
        <taxon>Dikarya</taxon>
        <taxon>Ascomycota</taxon>
        <taxon>Pezizomycotina</taxon>
        <taxon>Dothideomycetes</taxon>
        <taxon>Dothideomycetidae</taxon>
        <taxon>Mycosphaerellales</taxon>
        <taxon>Mycosphaerellaceae</taxon>
        <taxon>Zymoseptoria</taxon>
    </lineage>
</organism>
<feature type="region of interest" description="Disordered" evidence="2">
    <location>
        <begin position="311"/>
        <end position="339"/>
    </location>
</feature>
<feature type="region of interest" description="Disordered" evidence="2">
    <location>
        <begin position="27"/>
        <end position="113"/>
    </location>
</feature>
<keyword evidence="1" id="KW-0175">Coiled coil</keyword>
<keyword evidence="4" id="KW-1185">Reference proteome</keyword>
<dbReference type="EMBL" id="LAFY01004066">
    <property type="protein sequence ID" value="KJX95540.1"/>
    <property type="molecule type" value="Genomic_DNA"/>
</dbReference>
<accession>A0A0F4GH91</accession>
<gene>
    <name evidence="3" type="ORF">TI39_contig4106g00002</name>
</gene>
<proteinExistence type="predicted"/>
<evidence type="ECO:0000256" key="1">
    <source>
        <dbReference type="SAM" id="Coils"/>
    </source>
</evidence>
<dbReference type="Proteomes" id="UP000033647">
    <property type="component" value="Unassembled WGS sequence"/>
</dbReference>
<evidence type="ECO:0000256" key="2">
    <source>
        <dbReference type="SAM" id="MobiDB-lite"/>
    </source>
</evidence>
<feature type="region of interest" description="Disordered" evidence="2">
    <location>
        <begin position="140"/>
        <end position="166"/>
    </location>
</feature>
<protein>
    <submittedName>
        <fullName evidence="3">Uncharacterized protein</fullName>
    </submittedName>
</protein>
<dbReference type="AlphaFoldDB" id="A0A0F4GH91"/>
<comment type="caution">
    <text evidence="3">The sequence shown here is derived from an EMBL/GenBank/DDBJ whole genome shotgun (WGS) entry which is preliminary data.</text>
</comment>
<evidence type="ECO:0000313" key="3">
    <source>
        <dbReference type="EMBL" id="KJX95540.1"/>
    </source>
</evidence>
<sequence>METVSRTFKRGIAIIFGAYPNAIPLATNGRRRRAEDDEQDGIAREQQHKAQKRIRRTDAPPLSRSETLRQSRESNTNPNRSGPIRRIKESARPSRARPKARERGPVPGKSLEVEIGHDGRDQFWKSQPVQTSQKITLANSTREGAPSAGVVRQQAPSADPAGQGDLATASKHMRTGRQKVPALIMTPKLLRLLQTSLEDSEMMERMRSARQRQLKILETFWKYAERELAHVPAQWQNYKRDTEMAGEEGARIVKFFKELKGKVQRAAEERDEMDREWEDMQRQVELSRLDADILLEDAFRRAKLMSKHSRKVRRSDSSLADPAERDQCSERSYGTGPEVLPETTIEPDFWKSYDDLRQAQRRFDRRKRTSAAAFFRRQRRNGTVTEQELLDYDLAQLQQNYRLTRELIEAGERFASAKKVAAQHRLDLVASEQTSGFGPVDGKAPGVRLSDTPHPTGVQVKSPVIIAWLHKDPNDNEAPHILRDIDEGQRLPSLAPKESASQVDYGRDRERIDQTEAERYVTRRKVMRDWEQRTTYEAGDHLGARWHMAHRVEYKAVRAKKAR</sequence>